<proteinExistence type="predicted"/>
<dbReference type="PANTHER" id="PTHR11506">
    <property type="entry name" value="LYSOSOME-ASSOCIATED MEMBRANE GLYCOPROTEIN"/>
    <property type="match status" value="1"/>
</dbReference>
<evidence type="ECO:0000256" key="6">
    <source>
        <dbReference type="ARBA" id="ARBA00023180"/>
    </source>
</evidence>
<keyword evidence="2" id="KW-0812">Transmembrane</keyword>
<gene>
    <name evidence="7" type="primary">Lamp1_0</name>
    <name evidence="8" type="synonym">Lamp1_1</name>
    <name evidence="7" type="ORF">CENUNI_R12411</name>
    <name evidence="8" type="ORF">CENUNI_R13015</name>
</gene>
<comment type="caution">
    <text evidence="7">The sequence shown here is derived from an EMBL/GenBank/DDBJ whole genome shotgun (WGS) entry which is preliminary data.</text>
</comment>
<keyword evidence="6" id="KW-0325">Glycoprotein</keyword>
<keyword evidence="4" id="KW-1133">Transmembrane helix</keyword>
<dbReference type="GO" id="GO:0005765">
    <property type="term" value="C:lysosomal membrane"/>
    <property type="evidence" value="ECO:0007669"/>
    <property type="project" value="TreeGrafter"/>
</dbReference>
<protein>
    <submittedName>
        <fullName evidence="7">LAMP1 protein</fullName>
    </submittedName>
</protein>
<dbReference type="InterPro" id="IPR002000">
    <property type="entry name" value="Lysosome-assoc_membr_glycop"/>
</dbReference>
<dbReference type="PANTHER" id="PTHR11506:SF35">
    <property type="entry name" value="LYSOSOME-ASSOCIATED MEMBRANE GLYCOPROTEIN 5"/>
    <property type="match status" value="1"/>
</dbReference>
<dbReference type="Gene3D" id="2.40.160.110">
    <property type="match status" value="1"/>
</dbReference>
<comment type="subcellular location">
    <subcellularLocation>
        <location evidence="1">Cell membrane</location>
        <topology evidence="1">Single-pass type I membrane protein</topology>
    </subcellularLocation>
</comment>
<evidence type="ECO:0000256" key="3">
    <source>
        <dbReference type="ARBA" id="ARBA00022729"/>
    </source>
</evidence>
<keyword evidence="9" id="KW-1185">Reference proteome</keyword>
<dbReference type="GO" id="GO:0005886">
    <property type="term" value="C:plasma membrane"/>
    <property type="evidence" value="ECO:0007669"/>
    <property type="project" value="TreeGrafter"/>
</dbReference>
<dbReference type="AlphaFoldDB" id="A0A7K5A3D6"/>
<evidence type="ECO:0000313" key="7">
    <source>
        <dbReference type="EMBL" id="NWR77308.1"/>
    </source>
</evidence>
<keyword evidence="3" id="KW-0732">Signal</keyword>
<reference evidence="7 9" key="1">
    <citation type="submission" date="2019-09" db="EMBL/GenBank/DDBJ databases">
        <title>Bird 10,000 Genomes (B10K) Project - Family phase.</title>
        <authorList>
            <person name="Zhang G."/>
        </authorList>
    </citation>
    <scope>NUCLEOTIDE SEQUENCE [LARGE SCALE GENOMIC DNA]</scope>
    <source>
        <strain evidence="7">B10K-DU-017-25</strain>
        <tissue evidence="7">Mixed tissue sample</tissue>
    </source>
</reference>
<dbReference type="EMBL" id="VYZI01001249">
    <property type="protein sequence ID" value="NWR80927.1"/>
    <property type="molecule type" value="Genomic_DNA"/>
</dbReference>
<evidence type="ECO:0000256" key="4">
    <source>
        <dbReference type="ARBA" id="ARBA00022989"/>
    </source>
</evidence>
<dbReference type="GO" id="GO:0031902">
    <property type="term" value="C:late endosome membrane"/>
    <property type="evidence" value="ECO:0007669"/>
    <property type="project" value="TreeGrafter"/>
</dbReference>
<keyword evidence="5" id="KW-0472">Membrane</keyword>
<name>A0A7K5A3D6_9AVES</name>
<sequence length="126" mass="14033">QFAHFFLPQNATVEPQSSCGQDNSSHPLLVLGFGAGHSLSLNFSESADKYEVEELVFHYNLSDATLFHNSTAGEMKRVSHKMIIQAYMGTKYRCINSKHINMRNVNITFSNVTVEAYLANGTLSTN</sequence>
<organism evidence="7 9">
    <name type="scientific">Centropus unirufus</name>
    <dbReference type="NCBI Taxonomy" id="1118519"/>
    <lineage>
        <taxon>Eukaryota</taxon>
        <taxon>Metazoa</taxon>
        <taxon>Chordata</taxon>
        <taxon>Craniata</taxon>
        <taxon>Vertebrata</taxon>
        <taxon>Euteleostomi</taxon>
        <taxon>Archelosauria</taxon>
        <taxon>Archosauria</taxon>
        <taxon>Dinosauria</taxon>
        <taxon>Saurischia</taxon>
        <taxon>Theropoda</taxon>
        <taxon>Coelurosauria</taxon>
        <taxon>Aves</taxon>
        <taxon>Neognathae</taxon>
        <taxon>Neoaves</taxon>
        <taxon>Otidimorphae</taxon>
        <taxon>Cuculiformes</taxon>
        <taxon>Centropidae</taxon>
        <taxon>Centropus</taxon>
    </lineage>
</organism>
<dbReference type="GO" id="GO:0072594">
    <property type="term" value="P:establishment of protein localization to organelle"/>
    <property type="evidence" value="ECO:0007669"/>
    <property type="project" value="TreeGrafter"/>
</dbReference>
<accession>A0A7K5A3D6</accession>
<dbReference type="EMBL" id="VYZI01000447">
    <property type="protein sequence ID" value="NWR77308.1"/>
    <property type="molecule type" value="Genomic_DNA"/>
</dbReference>
<evidence type="ECO:0000256" key="2">
    <source>
        <dbReference type="ARBA" id="ARBA00022692"/>
    </source>
</evidence>
<evidence type="ECO:0000313" key="8">
    <source>
        <dbReference type="EMBL" id="NWR80927.1"/>
    </source>
</evidence>
<evidence type="ECO:0000256" key="1">
    <source>
        <dbReference type="ARBA" id="ARBA00004251"/>
    </source>
</evidence>
<dbReference type="Proteomes" id="UP000517892">
    <property type="component" value="Unassembled WGS sequence"/>
</dbReference>
<feature type="non-terminal residue" evidence="7">
    <location>
        <position position="126"/>
    </location>
</feature>
<dbReference type="OrthoDB" id="10037042at2759"/>
<evidence type="ECO:0000313" key="9">
    <source>
        <dbReference type="Proteomes" id="UP000517892"/>
    </source>
</evidence>
<feature type="non-terminal residue" evidence="7">
    <location>
        <position position="1"/>
    </location>
</feature>
<evidence type="ECO:0000256" key="5">
    <source>
        <dbReference type="ARBA" id="ARBA00023136"/>
    </source>
</evidence>